<dbReference type="GO" id="GO:0005886">
    <property type="term" value="C:plasma membrane"/>
    <property type="evidence" value="ECO:0007669"/>
    <property type="project" value="UniProtKB-SubCell"/>
</dbReference>
<name>Q0S7D1_RHOJR</name>
<dbReference type="InterPro" id="IPR052157">
    <property type="entry name" value="BCAA_transport_permease"/>
</dbReference>
<dbReference type="eggNOG" id="COG0559">
    <property type="taxonomic scope" value="Bacteria"/>
</dbReference>
<feature type="transmembrane region" description="Helical" evidence="9">
    <location>
        <begin position="218"/>
        <end position="236"/>
    </location>
</feature>
<keyword evidence="2" id="KW-0813">Transport</keyword>
<evidence type="ECO:0000256" key="9">
    <source>
        <dbReference type="SAM" id="Phobius"/>
    </source>
</evidence>
<evidence type="ECO:0000256" key="1">
    <source>
        <dbReference type="ARBA" id="ARBA00004651"/>
    </source>
</evidence>
<keyword evidence="5" id="KW-0029">Amino-acid transport</keyword>
<dbReference type="CDD" id="cd06582">
    <property type="entry name" value="TM_PBP1_LivH_like"/>
    <property type="match status" value="1"/>
</dbReference>
<evidence type="ECO:0000256" key="4">
    <source>
        <dbReference type="ARBA" id="ARBA00022692"/>
    </source>
</evidence>
<feature type="transmembrane region" description="Helical" evidence="9">
    <location>
        <begin position="283"/>
        <end position="304"/>
    </location>
</feature>
<feature type="transmembrane region" description="Helical" evidence="9">
    <location>
        <begin position="63"/>
        <end position="80"/>
    </location>
</feature>
<organism evidence="10 11">
    <name type="scientific">Rhodococcus jostii (strain RHA1)</name>
    <dbReference type="NCBI Taxonomy" id="101510"/>
    <lineage>
        <taxon>Bacteria</taxon>
        <taxon>Bacillati</taxon>
        <taxon>Actinomycetota</taxon>
        <taxon>Actinomycetes</taxon>
        <taxon>Mycobacteriales</taxon>
        <taxon>Nocardiaceae</taxon>
        <taxon>Rhodococcus</taxon>
    </lineage>
</organism>
<proteinExistence type="inferred from homology"/>
<evidence type="ECO:0000256" key="2">
    <source>
        <dbReference type="ARBA" id="ARBA00022448"/>
    </source>
</evidence>
<dbReference type="PANTHER" id="PTHR11795">
    <property type="entry name" value="BRANCHED-CHAIN AMINO ACID TRANSPORT SYSTEM PERMEASE PROTEIN LIVH"/>
    <property type="match status" value="1"/>
</dbReference>
<feature type="transmembrane region" description="Helical" evidence="9">
    <location>
        <begin position="33"/>
        <end position="57"/>
    </location>
</feature>
<dbReference type="HOGENOM" id="CLU_039929_3_0_11"/>
<feature type="transmembrane region" description="Helical" evidence="9">
    <location>
        <begin position="87"/>
        <end position="108"/>
    </location>
</feature>
<evidence type="ECO:0000256" key="8">
    <source>
        <dbReference type="ARBA" id="ARBA00037998"/>
    </source>
</evidence>
<evidence type="ECO:0000256" key="6">
    <source>
        <dbReference type="ARBA" id="ARBA00022989"/>
    </source>
</evidence>
<dbReference type="KEGG" id="rha:RHA1_ro04770"/>
<reference evidence="11" key="1">
    <citation type="journal article" date="2006" name="Proc. Natl. Acad. Sci. U.S.A.">
        <title>The complete genome of Rhodococcus sp. RHA1 provides insights into a catabolic powerhouse.</title>
        <authorList>
            <person name="McLeod M.P."/>
            <person name="Warren R.L."/>
            <person name="Hsiao W.W.L."/>
            <person name="Araki N."/>
            <person name="Myhre M."/>
            <person name="Fernandes C."/>
            <person name="Miyazawa D."/>
            <person name="Wong W."/>
            <person name="Lillquist A.L."/>
            <person name="Wang D."/>
            <person name="Dosanjh M."/>
            <person name="Hara H."/>
            <person name="Petrescu A."/>
            <person name="Morin R.D."/>
            <person name="Yang G."/>
            <person name="Stott J.M."/>
            <person name="Schein J.E."/>
            <person name="Shin H."/>
            <person name="Smailus D."/>
            <person name="Siddiqui A.S."/>
            <person name="Marra M.A."/>
            <person name="Jones S.J.M."/>
            <person name="Holt R."/>
            <person name="Brinkman F.S.L."/>
            <person name="Miyauchi K."/>
            <person name="Fukuda M."/>
            <person name="Davies J.E."/>
            <person name="Mohn W.W."/>
            <person name="Eltis L.D."/>
        </authorList>
    </citation>
    <scope>NUCLEOTIDE SEQUENCE [LARGE SCALE GENOMIC DNA]</scope>
    <source>
        <strain evidence="11">RHA1</strain>
    </source>
</reference>
<sequence>MWLRSHLRSFKLLELKSTQFDIRPPLGGIVDQLFITLTTGIANGAVYGLIGLGLVIIFRSTDVMNFAMASLSTLAIYVALSAYGAGVGIAVALVVAVVFGALSGVVVREALIRPLGQGKLFAALVVTMGLSIIVEHLIGHYWGEQPRRFPQLVEGTISIGNSNLMLQDIATILLAAVAVSAIAYLFTRTPVGSAMRAVAESAETAEILGINAHKVARIAWALGMALAVLGVFLYAPKTGVSPVILAPVLFRAFAGILLGGLTSMYGAVIGGLIIGVLDNLAAAYISASFRDTFVFCVAVLVLLIRPQGIFGRQTFERV</sequence>
<feature type="transmembrane region" description="Helical" evidence="9">
    <location>
        <begin position="164"/>
        <end position="186"/>
    </location>
</feature>
<accession>Q0S7D1</accession>
<evidence type="ECO:0000256" key="5">
    <source>
        <dbReference type="ARBA" id="ARBA00022970"/>
    </source>
</evidence>
<evidence type="ECO:0000256" key="3">
    <source>
        <dbReference type="ARBA" id="ARBA00022475"/>
    </source>
</evidence>
<keyword evidence="7 9" id="KW-0472">Membrane</keyword>
<dbReference type="Pfam" id="PF02653">
    <property type="entry name" value="BPD_transp_2"/>
    <property type="match status" value="1"/>
</dbReference>
<evidence type="ECO:0000313" key="10">
    <source>
        <dbReference type="EMBL" id="ABG96555.1"/>
    </source>
</evidence>
<feature type="transmembrane region" description="Helical" evidence="9">
    <location>
        <begin position="248"/>
        <end position="277"/>
    </location>
</feature>
<comment type="similarity">
    <text evidence="8">Belongs to the binding-protein-dependent transport system permease family. LivHM subfamily.</text>
</comment>
<evidence type="ECO:0000256" key="7">
    <source>
        <dbReference type="ARBA" id="ARBA00023136"/>
    </source>
</evidence>
<dbReference type="PANTHER" id="PTHR11795:SF451">
    <property type="entry name" value="ABC TRANSPORTER PERMEASE PROTEIN"/>
    <property type="match status" value="1"/>
</dbReference>
<keyword evidence="3" id="KW-1003">Cell membrane</keyword>
<dbReference type="AlphaFoldDB" id="Q0S7D1"/>
<dbReference type="RefSeq" id="WP_011597095.1">
    <property type="nucleotide sequence ID" value="NC_008268.1"/>
</dbReference>
<dbReference type="GO" id="GO:0022857">
    <property type="term" value="F:transmembrane transporter activity"/>
    <property type="evidence" value="ECO:0007669"/>
    <property type="project" value="InterPro"/>
</dbReference>
<comment type="subcellular location">
    <subcellularLocation>
        <location evidence="1">Cell membrane</location>
        <topology evidence="1">Multi-pass membrane protein</topology>
    </subcellularLocation>
</comment>
<dbReference type="InterPro" id="IPR001851">
    <property type="entry name" value="ABC_transp_permease"/>
</dbReference>
<dbReference type="GO" id="GO:0006865">
    <property type="term" value="P:amino acid transport"/>
    <property type="evidence" value="ECO:0007669"/>
    <property type="project" value="UniProtKB-KW"/>
</dbReference>
<dbReference type="Proteomes" id="UP000008710">
    <property type="component" value="Chromosome"/>
</dbReference>
<keyword evidence="4 9" id="KW-0812">Transmembrane</keyword>
<keyword evidence="6 9" id="KW-1133">Transmembrane helix</keyword>
<gene>
    <name evidence="10" type="ordered locus">RHA1_ro04770</name>
</gene>
<feature type="transmembrane region" description="Helical" evidence="9">
    <location>
        <begin position="120"/>
        <end position="143"/>
    </location>
</feature>
<evidence type="ECO:0000313" key="11">
    <source>
        <dbReference type="Proteomes" id="UP000008710"/>
    </source>
</evidence>
<dbReference type="EMBL" id="CP000431">
    <property type="protein sequence ID" value="ABG96555.1"/>
    <property type="molecule type" value="Genomic_DNA"/>
</dbReference>
<protein>
    <submittedName>
        <fullName evidence="10">ABC branched-chain amino acid transporter, permease component</fullName>
    </submittedName>
</protein>